<dbReference type="InterPro" id="IPR000783">
    <property type="entry name" value="RNA_pol_subH/Rpb5_C"/>
</dbReference>
<dbReference type="NCBIfam" id="NF007129">
    <property type="entry name" value="PRK09570.1"/>
    <property type="match status" value="1"/>
</dbReference>
<dbReference type="InterPro" id="IPR005571">
    <property type="entry name" value="RNA_pol_Rpb5_N"/>
</dbReference>
<keyword evidence="3" id="KW-0539">Nucleus</keyword>
<keyword evidence="8" id="KW-1185">Reference proteome</keyword>
<dbReference type="Gene3D" id="3.90.940.20">
    <property type="entry name" value="RPB5-like RNA polymerase subunit"/>
    <property type="match status" value="1"/>
</dbReference>
<dbReference type="Pfam" id="PF03871">
    <property type="entry name" value="RNA_pol_Rpb5_N"/>
    <property type="match status" value="1"/>
</dbReference>
<keyword evidence="2" id="KW-0804">Transcription</keyword>
<dbReference type="SUPFAM" id="SSF55287">
    <property type="entry name" value="RPB5-like RNA polymerase subunit"/>
    <property type="match status" value="1"/>
</dbReference>
<dbReference type="PIRSF" id="PIRSF000747">
    <property type="entry name" value="RPB5"/>
    <property type="match status" value="1"/>
</dbReference>
<dbReference type="Gene3D" id="3.40.1340.10">
    <property type="entry name" value="RNA polymerase, Rpb5, N-terminal domain"/>
    <property type="match status" value="1"/>
</dbReference>
<organism evidence="7 8">
    <name type="scientific">Tritrichomonas musculus</name>
    <dbReference type="NCBI Taxonomy" id="1915356"/>
    <lineage>
        <taxon>Eukaryota</taxon>
        <taxon>Metamonada</taxon>
        <taxon>Parabasalia</taxon>
        <taxon>Tritrichomonadida</taxon>
        <taxon>Tritrichomonadidae</taxon>
        <taxon>Tritrichomonas</taxon>
    </lineage>
</organism>
<comment type="subcellular location">
    <subcellularLocation>
        <location evidence="1">Nucleus</location>
    </subcellularLocation>
</comment>
<evidence type="ECO:0000313" key="8">
    <source>
        <dbReference type="Proteomes" id="UP001470230"/>
    </source>
</evidence>
<evidence type="ECO:0000256" key="2">
    <source>
        <dbReference type="ARBA" id="ARBA00023163"/>
    </source>
</evidence>
<feature type="domain" description="RNA polymerase subunit H/Rpb5 C-terminal" evidence="5">
    <location>
        <begin position="143"/>
        <end position="215"/>
    </location>
</feature>
<accession>A0ABR2KQC7</accession>
<feature type="domain" description="RNA polymerase Rpb5 N-terminal" evidence="6">
    <location>
        <begin position="7"/>
        <end position="97"/>
    </location>
</feature>
<dbReference type="EMBL" id="JAPFFF010000003">
    <property type="protein sequence ID" value="KAK8893246.1"/>
    <property type="molecule type" value="Genomic_DNA"/>
</dbReference>
<dbReference type="InterPro" id="IPR035913">
    <property type="entry name" value="RPB5-like_sf"/>
</dbReference>
<evidence type="ECO:0000259" key="5">
    <source>
        <dbReference type="Pfam" id="PF01191"/>
    </source>
</evidence>
<name>A0ABR2KQC7_9EUKA</name>
<comment type="caution">
    <text evidence="7">The sequence shown here is derived from an EMBL/GenBank/DDBJ whole genome shotgun (WGS) entry which is preliminary data.</text>
</comment>
<dbReference type="HAMAP" id="MF_00025">
    <property type="entry name" value="RNApol_Rpo5_RPB5"/>
    <property type="match status" value="1"/>
</dbReference>
<dbReference type="GO" id="GO:0000428">
    <property type="term" value="C:DNA-directed RNA polymerase complex"/>
    <property type="evidence" value="ECO:0007669"/>
    <property type="project" value="UniProtKB-KW"/>
</dbReference>
<sequence>MDGNYDENELNRYFRMYKTIIQMLHDRKFRLDEDKQNIYDEEVNFEIFRTLYDNFRPSELNCYCESLNPEVPGVKVLFDIQDSKINQKVIQAIVAQMKAENIKHVIIIVKDGSIPAPMIRLIDKLRNEKQYKIEYFEQKEVLINITKHDLVPTHEPLTTAEKNELLQRYDINESQLPKILKMDPVVRYFGVEPGTVMKITRRSETAGRYVTYRLVC</sequence>
<gene>
    <name evidence="7" type="ORF">M9Y10_021663</name>
</gene>
<dbReference type="InterPro" id="IPR020608">
    <property type="entry name" value="RNA_pol_subH/Rpb5_CS"/>
</dbReference>
<evidence type="ECO:0000256" key="3">
    <source>
        <dbReference type="ARBA" id="ARBA00023242"/>
    </source>
</evidence>
<dbReference type="Proteomes" id="UP001470230">
    <property type="component" value="Unassembled WGS sequence"/>
</dbReference>
<dbReference type="PANTHER" id="PTHR10535:SF0">
    <property type="entry name" value="DNA-DIRECTED RNA POLYMERASES I, II, AND III SUBUNIT RPABC1"/>
    <property type="match status" value="1"/>
</dbReference>
<evidence type="ECO:0000256" key="1">
    <source>
        <dbReference type="ARBA" id="ARBA00004123"/>
    </source>
</evidence>
<dbReference type="InterPro" id="IPR014381">
    <property type="entry name" value="Arch_Rpo5/euc_Rpb5"/>
</dbReference>
<dbReference type="Pfam" id="PF01191">
    <property type="entry name" value="RNA_pol_Rpb5_C"/>
    <property type="match status" value="1"/>
</dbReference>
<dbReference type="PANTHER" id="PTHR10535">
    <property type="entry name" value="DNA-DIRECTED RNA POLYMERASES I, II, AND III SUBUNIT RPABC1"/>
    <property type="match status" value="1"/>
</dbReference>
<dbReference type="SUPFAM" id="SSF53036">
    <property type="entry name" value="Eukaryotic RPB5 N-terminal domain"/>
    <property type="match status" value="1"/>
</dbReference>
<evidence type="ECO:0000313" key="7">
    <source>
        <dbReference type="EMBL" id="KAK8893246.1"/>
    </source>
</evidence>
<comment type="similarity">
    <text evidence="4">Belongs to the archaeal Rpo5/eukaryotic RPB5 RNA polymerase subunit family.</text>
</comment>
<proteinExistence type="inferred from homology"/>
<evidence type="ECO:0000259" key="6">
    <source>
        <dbReference type="Pfam" id="PF03871"/>
    </source>
</evidence>
<keyword evidence="7" id="KW-0240">DNA-directed RNA polymerase</keyword>
<protein>
    <submittedName>
        <fullName evidence="7">DNA-directed RNA polymerases II 24 kDa polypeptide (RNA polymerase II subunit 5)</fullName>
    </submittedName>
</protein>
<reference evidence="7 8" key="1">
    <citation type="submission" date="2024-04" db="EMBL/GenBank/DDBJ databases">
        <title>Tritrichomonas musculus Genome.</title>
        <authorList>
            <person name="Alves-Ferreira E."/>
            <person name="Grigg M."/>
            <person name="Lorenzi H."/>
            <person name="Galac M."/>
        </authorList>
    </citation>
    <scope>NUCLEOTIDE SEQUENCE [LARGE SCALE GENOMIC DNA]</scope>
    <source>
        <strain evidence="7 8">EAF2021</strain>
    </source>
</reference>
<dbReference type="PROSITE" id="PS01110">
    <property type="entry name" value="RNA_POL_H_23KD"/>
    <property type="match status" value="1"/>
</dbReference>
<evidence type="ECO:0000256" key="4">
    <source>
        <dbReference type="ARBA" id="ARBA00025765"/>
    </source>
</evidence>
<dbReference type="InterPro" id="IPR036710">
    <property type="entry name" value="RNA_pol_Rpb5_N_sf"/>
</dbReference>